<dbReference type="EMBL" id="CP036276">
    <property type="protein sequence ID" value="QDU46808.1"/>
    <property type="molecule type" value="Genomic_DNA"/>
</dbReference>
<dbReference type="AlphaFoldDB" id="A0A517ZWH8"/>
<protein>
    <submittedName>
        <fullName evidence="1">Uncharacterized protein</fullName>
    </submittedName>
</protein>
<dbReference type="Proteomes" id="UP000319383">
    <property type="component" value="Chromosome"/>
</dbReference>
<reference evidence="1 2" key="1">
    <citation type="submission" date="2019-02" db="EMBL/GenBank/DDBJ databases">
        <title>Deep-cultivation of Planctomycetes and their phenomic and genomic characterization uncovers novel biology.</title>
        <authorList>
            <person name="Wiegand S."/>
            <person name="Jogler M."/>
            <person name="Boedeker C."/>
            <person name="Pinto D."/>
            <person name="Vollmers J."/>
            <person name="Rivas-Marin E."/>
            <person name="Kohn T."/>
            <person name="Peeters S.H."/>
            <person name="Heuer A."/>
            <person name="Rast P."/>
            <person name="Oberbeckmann S."/>
            <person name="Bunk B."/>
            <person name="Jeske O."/>
            <person name="Meyerdierks A."/>
            <person name="Storesund J.E."/>
            <person name="Kallscheuer N."/>
            <person name="Luecker S."/>
            <person name="Lage O.M."/>
            <person name="Pohl T."/>
            <person name="Merkel B.J."/>
            <person name="Hornburger P."/>
            <person name="Mueller R.-W."/>
            <person name="Bruemmer F."/>
            <person name="Labrenz M."/>
            <person name="Spormann A.M."/>
            <person name="Op den Camp H."/>
            <person name="Overmann J."/>
            <person name="Amann R."/>
            <person name="Jetten M.S.M."/>
            <person name="Mascher T."/>
            <person name="Medema M.H."/>
            <person name="Devos D.P."/>
            <person name="Kaster A.-K."/>
            <person name="Ovreas L."/>
            <person name="Rohde M."/>
            <person name="Galperin M.Y."/>
            <person name="Jogler C."/>
        </authorList>
    </citation>
    <scope>NUCLEOTIDE SEQUENCE [LARGE SCALE GENOMIC DNA]</scope>
    <source>
        <strain evidence="1 2">Mal52</strain>
    </source>
</reference>
<name>A0A517ZWH8_9PLAN</name>
<gene>
    <name evidence="1" type="ORF">Mal52_53300</name>
</gene>
<dbReference type="KEGG" id="sdyn:Mal52_53300"/>
<sequence length="192" mass="21767">MDSQTFLAEAASLSRSCTVYKQDGMGTPSAFWHGVEPGLCLSILHDKQWLNVVLGDDSSGGTVETGSQASESDIRLYAQPETSLPPVDAIFFRGTDAVDDYLRHYEWPRDEPFNDNFPDSIPVEYDRYWRTKCPLYRPGISLVSGGWHIPWPDGDWYEFADAELIACTFLDSEPWVEIFKANGRYVVKQRVT</sequence>
<evidence type="ECO:0000313" key="1">
    <source>
        <dbReference type="EMBL" id="QDU46808.1"/>
    </source>
</evidence>
<keyword evidence="2" id="KW-1185">Reference proteome</keyword>
<evidence type="ECO:0000313" key="2">
    <source>
        <dbReference type="Proteomes" id="UP000319383"/>
    </source>
</evidence>
<accession>A0A517ZWH8</accession>
<proteinExistence type="predicted"/>
<organism evidence="1 2">
    <name type="scientific">Symmachiella dynata</name>
    <dbReference type="NCBI Taxonomy" id="2527995"/>
    <lineage>
        <taxon>Bacteria</taxon>
        <taxon>Pseudomonadati</taxon>
        <taxon>Planctomycetota</taxon>
        <taxon>Planctomycetia</taxon>
        <taxon>Planctomycetales</taxon>
        <taxon>Planctomycetaceae</taxon>
        <taxon>Symmachiella</taxon>
    </lineage>
</organism>